<comment type="caution">
    <text evidence="18">The sequence shown here is derived from an EMBL/GenBank/DDBJ whole genome shotgun (WGS) entry which is preliminary data.</text>
</comment>
<dbReference type="Proteomes" id="UP000030401">
    <property type="component" value="Unassembled WGS sequence"/>
</dbReference>
<keyword evidence="15" id="KW-0472">Membrane</keyword>
<sequence length="708" mass="80022">MLRGHVINDRYEIKEMVGGGGMANVYLAIDTILNRHVAIKVLRLEYANDEEFIARFRREAHSATSLSNPNIVNIFDVGEEEHIYYIVMEYVDGMTLKQYIQKHGPLDVKDAVDIAKQITAAISHAHDNDIIHRDIKPQNILINNYKQIKVTDFGIAMALSATSLTQTNSVLGTVHYLSPEQARGGMATKKSDIYSIGIVLFEMLTGRLPFSGQSAVSIAIKHLQSETPSLRRWNEAVPQSVENVVLKATAKDPFHRYEDIYDMVDDLETVLHPDRLHEAKFTVPQGEDEEITRAIPIITDDMYKDHEAQENTIIHHTNASQTVPTKVSKQNEQNHANKKAKKAKKESTSSKKSKRAWKIIVGIIAFLTLVLLAFFVYIKVTMPEEVQVPDVTEMSYEEAYSELSDLKLAVEQEKVHSEEIEEGLVVRTSPDGGNTVREGATVSIYTSLGKEKVEFADYTGEEFSQTKETLEEEGYSVISYEQYSNEPVGQIIGQVQPSPGDEVLPEDTKVIFDVSKGPELITIKKLEGKTLEEAQQYGEEESGISVKDPNYEHSDSVPEGEIIRQAPDPYEEVQPGSEVEVWVSKGPKEKPPVTNSISYTVEIPEESSPPKKKEEDEQQKEDKPKENNEPTDKETEKGQKQKEYVVRIYIEDMNRDIEEISIEERITKTTQYEFDLTIADGQKGQYKIMLDDKVVKEETVPYEEGESE</sequence>
<feature type="region of interest" description="Disordered" evidence="14">
    <location>
        <begin position="534"/>
        <end position="556"/>
    </location>
</feature>
<feature type="binding site" evidence="13">
    <location>
        <position position="40"/>
    </location>
    <ligand>
        <name>ATP</name>
        <dbReference type="ChEBI" id="CHEBI:30616"/>
    </ligand>
</feature>
<dbReference type="SMART" id="SM00220">
    <property type="entry name" value="S_TKc"/>
    <property type="match status" value="1"/>
</dbReference>
<dbReference type="GO" id="GO:0009847">
    <property type="term" value="P:spore germination"/>
    <property type="evidence" value="ECO:0007669"/>
    <property type="project" value="UniProtKB-ARBA"/>
</dbReference>
<keyword evidence="8" id="KW-0735">Signal-anchor</keyword>
<keyword evidence="19" id="KW-1185">Reference proteome</keyword>
<dbReference type="EC" id="2.7.11.1" evidence="1"/>
<feature type="transmembrane region" description="Helical" evidence="15">
    <location>
        <begin position="359"/>
        <end position="378"/>
    </location>
</feature>
<feature type="compositionally biased region" description="Polar residues" evidence="14">
    <location>
        <begin position="315"/>
        <end position="334"/>
    </location>
</feature>
<dbReference type="FunFam" id="1.10.510.10:FF:000021">
    <property type="entry name" value="Serine/threonine protein kinase"/>
    <property type="match status" value="1"/>
</dbReference>
<dbReference type="PROSITE" id="PS00107">
    <property type="entry name" value="PROTEIN_KINASE_ATP"/>
    <property type="match status" value="1"/>
</dbReference>
<evidence type="ECO:0000256" key="3">
    <source>
        <dbReference type="ARBA" id="ARBA00022544"/>
    </source>
</evidence>
<evidence type="ECO:0000256" key="8">
    <source>
        <dbReference type="ARBA" id="ARBA00022968"/>
    </source>
</evidence>
<dbReference type="OrthoDB" id="9788659at2"/>
<dbReference type="SUPFAM" id="SSF56112">
    <property type="entry name" value="Protein kinase-like (PK-like)"/>
    <property type="match status" value="1"/>
</dbReference>
<evidence type="ECO:0000256" key="15">
    <source>
        <dbReference type="SAM" id="Phobius"/>
    </source>
</evidence>
<evidence type="ECO:0000256" key="14">
    <source>
        <dbReference type="SAM" id="MobiDB-lite"/>
    </source>
</evidence>
<evidence type="ECO:0000259" key="16">
    <source>
        <dbReference type="PROSITE" id="PS50011"/>
    </source>
</evidence>
<dbReference type="PROSITE" id="PS51178">
    <property type="entry name" value="PASTA"/>
    <property type="match status" value="3"/>
</dbReference>
<dbReference type="InterPro" id="IPR011009">
    <property type="entry name" value="Kinase-like_dom_sf"/>
</dbReference>
<reference evidence="18 19" key="1">
    <citation type="submission" date="2013-08" db="EMBL/GenBank/DDBJ databases">
        <authorList>
            <person name="Huang J."/>
            <person name="Wang G."/>
        </authorList>
    </citation>
    <scope>NUCLEOTIDE SEQUENCE [LARGE SCALE GENOMIC DNA]</scope>
    <source>
        <strain evidence="18 19">JSM 072002</strain>
    </source>
</reference>
<feature type="domain" description="Protein kinase" evidence="16">
    <location>
        <begin position="11"/>
        <end position="271"/>
    </location>
</feature>
<dbReference type="PANTHER" id="PTHR43289:SF34">
    <property type="entry name" value="SERINE_THREONINE-PROTEIN KINASE YBDM-RELATED"/>
    <property type="match status" value="1"/>
</dbReference>
<gene>
    <name evidence="18" type="ORF">N784_07455</name>
</gene>
<evidence type="ECO:0000256" key="6">
    <source>
        <dbReference type="ARBA" id="ARBA00022777"/>
    </source>
</evidence>
<evidence type="ECO:0000256" key="2">
    <source>
        <dbReference type="ARBA" id="ARBA00022527"/>
    </source>
</evidence>
<evidence type="ECO:0000256" key="10">
    <source>
        <dbReference type="ARBA" id="ARBA00048679"/>
    </source>
</evidence>
<dbReference type="EMBL" id="AVPG01000002">
    <property type="protein sequence ID" value="KGX88496.1"/>
    <property type="molecule type" value="Genomic_DNA"/>
</dbReference>
<dbReference type="CDD" id="cd06577">
    <property type="entry name" value="PASTA_pknB"/>
    <property type="match status" value="3"/>
</dbReference>
<dbReference type="Pfam" id="PF03793">
    <property type="entry name" value="PASTA"/>
    <property type="match status" value="3"/>
</dbReference>
<keyword evidence="7 13" id="KW-0067">ATP-binding</keyword>
<dbReference type="GO" id="GO:0007165">
    <property type="term" value="P:signal transduction"/>
    <property type="evidence" value="ECO:0007669"/>
    <property type="project" value="UniProtKB-ARBA"/>
</dbReference>
<keyword evidence="4" id="KW-0808">Transferase</keyword>
<name>A0A0A5G5X7_9BACI</name>
<feature type="compositionally biased region" description="Basic and acidic residues" evidence="14">
    <location>
        <begin position="608"/>
        <end position="642"/>
    </location>
</feature>
<dbReference type="InterPro" id="IPR008271">
    <property type="entry name" value="Ser/Thr_kinase_AS"/>
</dbReference>
<keyword evidence="2 18" id="KW-0723">Serine/threonine-protein kinase</keyword>
<dbReference type="Gene3D" id="1.10.510.10">
    <property type="entry name" value="Transferase(Phosphotransferase) domain 1"/>
    <property type="match status" value="1"/>
</dbReference>
<dbReference type="GO" id="GO:0004674">
    <property type="term" value="F:protein serine/threonine kinase activity"/>
    <property type="evidence" value="ECO:0007669"/>
    <property type="project" value="UniProtKB-KW"/>
</dbReference>
<dbReference type="InterPro" id="IPR005543">
    <property type="entry name" value="PASTA_dom"/>
</dbReference>
<keyword evidence="5 13" id="KW-0547">Nucleotide-binding</keyword>
<comment type="catalytic activity">
    <reaction evidence="9">
        <text>L-threonyl-[protein] + ATP = O-phospho-L-threonyl-[protein] + ADP + H(+)</text>
        <dbReference type="Rhea" id="RHEA:46608"/>
        <dbReference type="Rhea" id="RHEA-COMP:11060"/>
        <dbReference type="Rhea" id="RHEA-COMP:11605"/>
        <dbReference type="ChEBI" id="CHEBI:15378"/>
        <dbReference type="ChEBI" id="CHEBI:30013"/>
        <dbReference type="ChEBI" id="CHEBI:30616"/>
        <dbReference type="ChEBI" id="CHEBI:61977"/>
        <dbReference type="ChEBI" id="CHEBI:456216"/>
        <dbReference type="EC" id="2.7.11.1"/>
    </reaction>
</comment>
<dbReference type="AlphaFoldDB" id="A0A0A5G5X7"/>
<comment type="catalytic activity">
    <reaction evidence="10">
        <text>L-seryl-[protein] + ATP = O-phospho-L-seryl-[protein] + ADP + H(+)</text>
        <dbReference type="Rhea" id="RHEA:17989"/>
        <dbReference type="Rhea" id="RHEA-COMP:9863"/>
        <dbReference type="Rhea" id="RHEA-COMP:11604"/>
        <dbReference type="ChEBI" id="CHEBI:15378"/>
        <dbReference type="ChEBI" id="CHEBI:29999"/>
        <dbReference type="ChEBI" id="CHEBI:30616"/>
        <dbReference type="ChEBI" id="CHEBI:83421"/>
        <dbReference type="ChEBI" id="CHEBI:456216"/>
        <dbReference type="EC" id="2.7.11.1"/>
    </reaction>
</comment>
<evidence type="ECO:0000256" key="5">
    <source>
        <dbReference type="ARBA" id="ARBA00022741"/>
    </source>
</evidence>
<dbReference type="eggNOG" id="COG0515">
    <property type="taxonomic scope" value="Bacteria"/>
</dbReference>
<feature type="domain" description="PASTA" evidence="17">
    <location>
        <begin position="517"/>
        <end position="585"/>
    </location>
</feature>
<dbReference type="FunFam" id="3.30.200.20:FF:000035">
    <property type="entry name" value="Serine/threonine protein kinase Stk1"/>
    <property type="match status" value="1"/>
</dbReference>
<dbReference type="RefSeq" id="WP_036832082.1">
    <property type="nucleotide sequence ID" value="NZ_AVPG01000002.1"/>
</dbReference>
<dbReference type="Gene3D" id="3.30.200.20">
    <property type="entry name" value="Phosphorylase Kinase, domain 1"/>
    <property type="match status" value="1"/>
</dbReference>
<evidence type="ECO:0000256" key="12">
    <source>
        <dbReference type="ARBA" id="ARBA00070041"/>
    </source>
</evidence>
<evidence type="ECO:0000256" key="4">
    <source>
        <dbReference type="ARBA" id="ARBA00022679"/>
    </source>
</evidence>
<comment type="subcellular location">
    <subcellularLocation>
        <location evidence="11">Spore membrane</location>
        <topology evidence="11">Single-pass type II membrane protein</topology>
    </subcellularLocation>
</comment>
<feature type="domain" description="PASTA" evidence="17">
    <location>
        <begin position="449"/>
        <end position="516"/>
    </location>
</feature>
<dbReference type="Pfam" id="PF00069">
    <property type="entry name" value="Pkinase"/>
    <property type="match status" value="1"/>
</dbReference>
<keyword evidence="6 18" id="KW-0418">Kinase</keyword>
<keyword evidence="3" id="KW-0309">Germination</keyword>
<evidence type="ECO:0000256" key="9">
    <source>
        <dbReference type="ARBA" id="ARBA00047899"/>
    </source>
</evidence>
<evidence type="ECO:0000256" key="13">
    <source>
        <dbReference type="PROSITE-ProRule" id="PRU10141"/>
    </source>
</evidence>
<evidence type="ECO:0000259" key="17">
    <source>
        <dbReference type="PROSITE" id="PS51178"/>
    </source>
</evidence>
<evidence type="ECO:0000313" key="19">
    <source>
        <dbReference type="Proteomes" id="UP000030401"/>
    </source>
</evidence>
<dbReference type="Gene3D" id="3.30.10.20">
    <property type="match status" value="3"/>
</dbReference>
<dbReference type="PROSITE" id="PS00108">
    <property type="entry name" value="PROTEIN_KINASE_ST"/>
    <property type="match status" value="1"/>
</dbReference>
<dbReference type="CDD" id="cd14014">
    <property type="entry name" value="STKc_PknB_like"/>
    <property type="match status" value="1"/>
</dbReference>
<evidence type="ECO:0000256" key="11">
    <source>
        <dbReference type="ARBA" id="ARBA00060432"/>
    </source>
</evidence>
<dbReference type="GO" id="GO:0071224">
    <property type="term" value="P:cellular response to peptidoglycan"/>
    <property type="evidence" value="ECO:0007669"/>
    <property type="project" value="UniProtKB-ARBA"/>
</dbReference>
<dbReference type="SMART" id="SM00740">
    <property type="entry name" value="PASTA"/>
    <property type="match status" value="3"/>
</dbReference>
<dbReference type="STRING" id="1385512.N784_07455"/>
<keyword evidence="15" id="KW-1133">Transmembrane helix</keyword>
<dbReference type="eggNOG" id="COG2815">
    <property type="taxonomic scope" value="Bacteria"/>
</dbReference>
<evidence type="ECO:0000256" key="1">
    <source>
        <dbReference type="ARBA" id="ARBA00012513"/>
    </source>
</evidence>
<keyword evidence="15" id="KW-0812">Transmembrane</keyword>
<feature type="region of interest" description="Disordered" evidence="14">
    <location>
        <begin position="569"/>
        <end position="642"/>
    </location>
</feature>
<feature type="region of interest" description="Disordered" evidence="14">
    <location>
        <begin position="315"/>
        <end position="349"/>
    </location>
</feature>
<accession>A0A0A5G5X7</accession>
<dbReference type="InterPro" id="IPR000719">
    <property type="entry name" value="Prot_kinase_dom"/>
</dbReference>
<dbReference type="PROSITE" id="PS50011">
    <property type="entry name" value="PROTEIN_KINASE_DOM"/>
    <property type="match status" value="1"/>
</dbReference>
<dbReference type="PANTHER" id="PTHR43289">
    <property type="entry name" value="MITOGEN-ACTIVATED PROTEIN KINASE KINASE KINASE 20-RELATED"/>
    <property type="match status" value="1"/>
</dbReference>
<organism evidence="18 19">
    <name type="scientific">Pontibacillus litoralis JSM 072002</name>
    <dbReference type="NCBI Taxonomy" id="1385512"/>
    <lineage>
        <taxon>Bacteria</taxon>
        <taxon>Bacillati</taxon>
        <taxon>Bacillota</taxon>
        <taxon>Bacilli</taxon>
        <taxon>Bacillales</taxon>
        <taxon>Bacillaceae</taxon>
        <taxon>Pontibacillus</taxon>
    </lineage>
</organism>
<proteinExistence type="predicted"/>
<evidence type="ECO:0000313" key="18">
    <source>
        <dbReference type="EMBL" id="KGX88496.1"/>
    </source>
</evidence>
<dbReference type="GO" id="GO:0005524">
    <property type="term" value="F:ATP binding"/>
    <property type="evidence" value="ECO:0007669"/>
    <property type="project" value="UniProtKB-UniRule"/>
</dbReference>
<dbReference type="InterPro" id="IPR017441">
    <property type="entry name" value="Protein_kinase_ATP_BS"/>
</dbReference>
<dbReference type="NCBIfam" id="NF033483">
    <property type="entry name" value="PknB_PASTA_kin"/>
    <property type="match status" value="1"/>
</dbReference>
<evidence type="ECO:0000256" key="7">
    <source>
        <dbReference type="ARBA" id="ARBA00022840"/>
    </source>
</evidence>
<dbReference type="Gene3D" id="2.60.40.2560">
    <property type="match status" value="1"/>
</dbReference>
<feature type="domain" description="PASTA" evidence="17">
    <location>
        <begin position="382"/>
        <end position="448"/>
    </location>
</feature>
<protein>
    <recommendedName>
        <fullName evidence="12">Serine/threonine-protein kinase PrkC</fullName>
        <ecNumber evidence="1">2.7.11.1</ecNumber>
    </recommendedName>
</protein>